<evidence type="ECO:0000313" key="2">
    <source>
        <dbReference type="EMBL" id="MBZ5714732.1"/>
    </source>
</evidence>
<evidence type="ECO:0000313" key="3">
    <source>
        <dbReference type="Proteomes" id="UP001139031"/>
    </source>
</evidence>
<evidence type="ECO:0008006" key="4">
    <source>
        <dbReference type="Google" id="ProtNLM"/>
    </source>
</evidence>
<accession>A0ABS7U2I5</accession>
<dbReference type="EMBL" id="JAIRAU010000049">
    <property type="protein sequence ID" value="MBZ5714732.1"/>
    <property type="molecule type" value="Genomic_DNA"/>
</dbReference>
<sequence length="811" mass="85009">MSLAWLLLLTLPNAPRLDCRGAALERCPPGLAGPACDLPCDDAACEVAVTCHANGDTYGLSSFGAHLFALDPGDPDWLVRLRVLRFILDHPTDLGLKPDLRAHDLGLASAPARRVAAGALQLLRFEQRWRDVPLFGADATLTLVADRAGVIAIRGSVVDGREDYAFAAAPAGRDVAEASIRAHAAARAAVDPAALRLVDLRLVAFSRARTLGWAAAVFRGPARVADVVVAADPRAPVLPLLYHVDPAGAGLGDTLAIEVRAEDLATDIFTAPIETKTVSTVPGGPLTGSASDGPVRLADEHVVLLDAAGAASRGEALASPIVSQLGAHFDAYPDTREYALQNSYYLLRSFYAHTDAILRGRWDSALPTIGLASALPPEQFSPRLVVAADPAAGLCGSASWCVSSAWGGGTEDPPEALQHPTSAAPYEVVGAMYLKGSSYAPAVLPHEFGHFADLFAAPGLMYEPFVCMPCAADCYPGTTDESLPLSETFASLIALWLYRSLYPAAGQAASCKTFSTLSLGENRNPHNEACRPAGDEFSRFLDNYDPACPSDEFDYPDLCDRPSQIDIDFDEGTGLCDRQIGYMVDSWFQAFWELLHGERCATTPPYTCTPLPALTAAPAADAIGRALLYAAQVSSGTYRGFADDVATYVACNHGEAAYLELNEVLCHHAIRPCDAPAPTLCEFCGDGVRTGREACDGGDLGGQTCAGLGFEGGTLACDATCRLAQDGCMSPGTGSEATGEEATATGEPPTTGDSASGEPPATSGAGSHFIDPGATGGDQAEDGCACAAAPGGSWWLAALALARRRRRRDRR</sequence>
<dbReference type="Proteomes" id="UP001139031">
    <property type="component" value="Unassembled WGS sequence"/>
</dbReference>
<proteinExistence type="predicted"/>
<name>A0ABS7U2I5_9BACT</name>
<organism evidence="2 3">
    <name type="scientific">Nannocystis pusilla</name>
    <dbReference type="NCBI Taxonomy" id="889268"/>
    <lineage>
        <taxon>Bacteria</taxon>
        <taxon>Pseudomonadati</taxon>
        <taxon>Myxococcota</taxon>
        <taxon>Polyangia</taxon>
        <taxon>Nannocystales</taxon>
        <taxon>Nannocystaceae</taxon>
        <taxon>Nannocystis</taxon>
    </lineage>
</organism>
<gene>
    <name evidence="2" type="ORF">K7C98_36340</name>
</gene>
<feature type="compositionally biased region" description="Low complexity" evidence="1">
    <location>
        <begin position="732"/>
        <end position="752"/>
    </location>
</feature>
<reference evidence="2" key="1">
    <citation type="submission" date="2021-08" db="EMBL/GenBank/DDBJ databases">
        <authorList>
            <person name="Stevens D.C."/>
        </authorList>
    </citation>
    <scope>NUCLEOTIDE SEQUENCE</scope>
    <source>
        <strain evidence="2">DSM 53165</strain>
    </source>
</reference>
<dbReference type="RefSeq" id="WP_224196465.1">
    <property type="nucleotide sequence ID" value="NZ_JAIRAU010000049.1"/>
</dbReference>
<keyword evidence="3" id="KW-1185">Reference proteome</keyword>
<evidence type="ECO:0000256" key="1">
    <source>
        <dbReference type="SAM" id="MobiDB-lite"/>
    </source>
</evidence>
<comment type="caution">
    <text evidence="2">The sequence shown here is derived from an EMBL/GenBank/DDBJ whole genome shotgun (WGS) entry which is preliminary data.</text>
</comment>
<protein>
    <recommendedName>
        <fullName evidence="4">Peptidase M43 pregnancy-associated plasma-A domain-containing protein</fullName>
    </recommendedName>
</protein>
<feature type="region of interest" description="Disordered" evidence="1">
    <location>
        <begin position="732"/>
        <end position="781"/>
    </location>
</feature>